<dbReference type="EMBL" id="FMZW01000027">
    <property type="protein sequence ID" value="SDE47428.1"/>
    <property type="molecule type" value="Genomic_DNA"/>
</dbReference>
<name>A0A1G7D717_9BRAD</name>
<evidence type="ECO:0000313" key="3">
    <source>
        <dbReference type="Proteomes" id="UP000199245"/>
    </source>
</evidence>
<keyword evidence="1" id="KW-0812">Transmembrane</keyword>
<dbReference type="Proteomes" id="UP000199245">
    <property type="component" value="Unassembled WGS sequence"/>
</dbReference>
<evidence type="ECO:0000313" key="2">
    <source>
        <dbReference type="EMBL" id="SDE47428.1"/>
    </source>
</evidence>
<reference evidence="2 3" key="1">
    <citation type="submission" date="2016-10" db="EMBL/GenBank/DDBJ databases">
        <authorList>
            <person name="de Groot N.N."/>
        </authorList>
    </citation>
    <scope>NUCLEOTIDE SEQUENCE [LARGE SCALE GENOMIC DNA]</scope>
    <source>
        <strain evidence="2 3">R5</strain>
    </source>
</reference>
<keyword evidence="1" id="KW-1133">Transmembrane helix</keyword>
<feature type="transmembrane region" description="Helical" evidence="1">
    <location>
        <begin position="12"/>
        <end position="32"/>
    </location>
</feature>
<protein>
    <submittedName>
        <fullName evidence="2">Uncharacterized protein</fullName>
    </submittedName>
</protein>
<proteinExistence type="predicted"/>
<accession>A0A1G7D717</accession>
<evidence type="ECO:0000256" key="1">
    <source>
        <dbReference type="SAM" id="Phobius"/>
    </source>
</evidence>
<organism evidence="2 3">
    <name type="scientific">Bradyrhizobium brasilense</name>
    <dbReference type="NCBI Taxonomy" id="1419277"/>
    <lineage>
        <taxon>Bacteria</taxon>
        <taxon>Pseudomonadati</taxon>
        <taxon>Pseudomonadota</taxon>
        <taxon>Alphaproteobacteria</taxon>
        <taxon>Hyphomicrobiales</taxon>
        <taxon>Nitrobacteraceae</taxon>
        <taxon>Bradyrhizobium</taxon>
    </lineage>
</organism>
<keyword evidence="1" id="KW-0472">Membrane</keyword>
<sequence length="43" mass="5017">MRIKYKPSKNAYAMNATLLKMAVILSWSIVFMQNVAKTRRDAR</sequence>
<dbReference type="AlphaFoldDB" id="A0A1G7D717"/>
<gene>
    <name evidence="2" type="ORF">SAMN05216337_102712</name>
</gene>